<dbReference type="Proteomes" id="UP000251314">
    <property type="component" value="Unassembled WGS sequence"/>
</dbReference>
<dbReference type="EMBL" id="RCMG01000694">
    <property type="protein sequence ID" value="KAG2850337.1"/>
    <property type="molecule type" value="Genomic_DNA"/>
</dbReference>
<sequence>MAVTVARISSAVWVRVPMLLWGWEDISSDVSFGLGAKLSNAQNDGGDNSLDDLHLFWDNELVGN</sequence>
<organism evidence="6 7">
    <name type="scientific">Phytophthora cactorum</name>
    <dbReference type="NCBI Taxonomy" id="29920"/>
    <lineage>
        <taxon>Eukaryota</taxon>
        <taxon>Sar</taxon>
        <taxon>Stramenopiles</taxon>
        <taxon>Oomycota</taxon>
        <taxon>Peronosporomycetes</taxon>
        <taxon>Peronosporales</taxon>
        <taxon>Peronosporaceae</taxon>
        <taxon>Phytophthora</taxon>
    </lineage>
</organism>
<comment type="caution">
    <text evidence="6">The sequence shown here is derived from an EMBL/GenBank/DDBJ whole genome shotgun (WGS) entry which is preliminary data.</text>
</comment>
<dbReference type="AlphaFoldDB" id="A0A329RZP6"/>
<proteinExistence type="predicted"/>
<dbReference type="Proteomes" id="UP000735874">
    <property type="component" value="Unassembled WGS sequence"/>
</dbReference>
<dbReference type="EMBL" id="MJFZ01000450">
    <property type="protein sequence ID" value="RAW29066.1"/>
    <property type="molecule type" value="Genomic_DNA"/>
</dbReference>
<reference evidence="6 7" key="1">
    <citation type="submission" date="2018-01" db="EMBL/GenBank/DDBJ databases">
        <title>Draft genome of the strawberry crown rot pathogen Phytophthora cactorum.</title>
        <authorList>
            <person name="Armitage A.D."/>
            <person name="Lysoe E."/>
            <person name="Nellist C.F."/>
            <person name="Harrison R.J."/>
            <person name="Brurberg M.B."/>
        </authorList>
    </citation>
    <scope>NUCLEOTIDE SEQUENCE [LARGE SCALE GENOMIC DNA]</scope>
    <source>
        <strain evidence="6 7">10300</strain>
    </source>
</reference>
<evidence type="ECO:0000313" key="6">
    <source>
        <dbReference type="EMBL" id="RAW29066.1"/>
    </source>
</evidence>
<dbReference type="Proteomes" id="UP000697107">
    <property type="component" value="Unassembled WGS sequence"/>
</dbReference>
<reference evidence="1" key="2">
    <citation type="submission" date="2018-10" db="EMBL/GenBank/DDBJ databases">
        <title>Effector identification in a new, highly contiguous assembly of the strawberry crown rot pathogen Phytophthora cactorum.</title>
        <authorList>
            <person name="Armitage A.D."/>
            <person name="Nellist C.F."/>
            <person name="Bates H."/>
            <person name="Vickerstaff R.J."/>
            <person name="Harrison R.J."/>
        </authorList>
    </citation>
    <scope>NUCLEOTIDE SEQUENCE</scope>
    <source>
        <strain evidence="1">15-7</strain>
        <strain evidence="2">4032</strain>
        <strain evidence="3">4040</strain>
        <strain evidence="4">P415</strain>
        <strain evidence="5">P421</strain>
    </source>
</reference>
<dbReference type="EMBL" id="RCML01000707">
    <property type="protein sequence ID" value="KAG2970753.1"/>
    <property type="molecule type" value="Genomic_DNA"/>
</dbReference>
<dbReference type="OrthoDB" id="10271260at2759"/>
<name>A0A329RZP6_9STRA</name>
<dbReference type="EMBL" id="RCMV01000790">
    <property type="protein sequence ID" value="KAG3212878.1"/>
    <property type="molecule type" value="Genomic_DNA"/>
</dbReference>
<dbReference type="Proteomes" id="UP000774804">
    <property type="component" value="Unassembled WGS sequence"/>
</dbReference>
<gene>
    <name evidence="6" type="ORF">PC110_g14566</name>
    <name evidence="1" type="ORF">PC113_g16873</name>
    <name evidence="2" type="ORF">PC115_g16196</name>
    <name evidence="3" type="ORF">PC117_g17925</name>
    <name evidence="4" type="ORF">PC118_g16685</name>
    <name evidence="5" type="ORF">PC129_g16170</name>
</gene>
<protein>
    <submittedName>
        <fullName evidence="6">Uncharacterized protein</fullName>
    </submittedName>
</protein>
<dbReference type="Proteomes" id="UP000736787">
    <property type="component" value="Unassembled WGS sequence"/>
</dbReference>
<evidence type="ECO:0000313" key="3">
    <source>
        <dbReference type="EMBL" id="KAG2915749.1"/>
    </source>
</evidence>
<evidence type="ECO:0000313" key="7">
    <source>
        <dbReference type="Proteomes" id="UP000251314"/>
    </source>
</evidence>
<dbReference type="EMBL" id="RCMI01000696">
    <property type="protein sequence ID" value="KAG2900459.1"/>
    <property type="molecule type" value="Genomic_DNA"/>
</dbReference>
<dbReference type="Proteomes" id="UP000760860">
    <property type="component" value="Unassembled WGS sequence"/>
</dbReference>
<evidence type="ECO:0000313" key="4">
    <source>
        <dbReference type="EMBL" id="KAG2970753.1"/>
    </source>
</evidence>
<accession>A0A329RZP6</accession>
<keyword evidence="7" id="KW-1185">Reference proteome</keyword>
<dbReference type="VEuPathDB" id="FungiDB:PC110_g14566"/>
<evidence type="ECO:0000313" key="5">
    <source>
        <dbReference type="EMBL" id="KAG3212878.1"/>
    </source>
</evidence>
<evidence type="ECO:0000313" key="2">
    <source>
        <dbReference type="EMBL" id="KAG2900459.1"/>
    </source>
</evidence>
<evidence type="ECO:0000313" key="1">
    <source>
        <dbReference type="EMBL" id="KAG2850337.1"/>
    </source>
</evidence>
<dbReference type="EMBL" id="RCMK01000696">
    <property type="protein sequence ID" value="KAG2915749.1"/>
    <property type="molecule type" value="Genomic_DNA"/>
</dbReference>